<dbReference type="UCSC" id="F55H12.6c">
    <property type="organism name" value="c. elegans"/>
</dbReference>
<gene>
    <name evidence="7 9" type="primary">ztf-26</name>
    <name evidence="7" type="ORF">CELE_F55H12.6</name>
    <name evidence="9" type="ORF">F55H12.6</name>
</gene>
<evidence type="ECO:0000256" key="1">
    <source>
        <dbReference type="ARBA" id="ARBA00022723"/>
    </source>
</evidence>
<evidence type="ECO:0000256" key="5">
    <source>
        <dbReference type="SAM" id="MobiDB-lite"/>
    </source>
</evidence>
<keyword evidence="3" id="KW-0862">Zinc</keyword>
<proteinExistence type="predicted"/>
<feature type="region of interest" description="Disordered" evidence="5">
    <location>
        <begin position="120"/>
        <end position="143"/>
    </location>
</feature>
<dbReference type="DIP" id="DIP-26986N"/>
<dbReference type="GO" id="GO:0003677">
    <property type="term" value="F:DNA binding"/>
    <property type="evidence" value="ECO:0007669"/>
    <property type="project" value="InterPro"/>
</dbReference>
<keyword evidence="1" id="KW-0479">Metal-binding</keyword>
<dbReference type="InterPro" id="IPR013087">
    <property type="entry name" value="Znf_C2H2_type"/>
</dbReference>
<keyword evidence="8" id="KW-1185">Reference proteome</keyword>
<dbReference type="Proteomes" id="UP000001940">
    <property type="component" value="Chromosome I"/>
</dbReference>
<evidence type="ECO:0000256" key="4">
    <source>
        <dbReference type="PROSITE-ProRule" id="PRU00042"/>
    </source>
</evidence>
<dbReference type="WormBase" id="F55H12.6b">
    <property type="protein sequence ID" value="CE05764"/>
    <property type="gene ID" value="WBGene00010137"/>
    <property type="gene designation" value="ztf-26"/>
</dbReference>
<dbReference type="RefSeq" id="NP_001021503.1">
    <property type="nucleotide sequence ID" value="NM_001026332.2"/>
</dbReference>
<dbReference type="Gene3D" id="3.30.160.60">
    <property type="entry name" value="Classic Zinc Finger"/>
    <property type="match status" value="1"/>
</dbReference>
<evidence type="ECO:0000313" key="9">
    <source>
        <dbReference type="WormBase" id="F55H12.6b"/>
    </source>
</evidence>
<dbReference type="AGR" id="WB:WBGene00010137"/>
<dbReference type="GeneID" id="172699"/>
<dbReference type="InterPro" id="IPR003656">
    <property type="entry name" value="Znf_BED"/>
</dbReference>
<dbReference type="PROSITE" id="PS00028">
    <property type="entry name" value="ZINC_FINGER_C2H2_1"/>
    <property type="match status" value="2"/>
</dbReference>
<dbReference type="PIR" id="T21545">
    <property type="entry name" value="T21545"/>
</dbReference>
<feature type="compositionally biased region" description="Polar residues" evidence="5">
    <location>
        <begin position="167"/>
        <end position="217"/>
    </location>
</feature>
<dbReference type="AlphaFoldDB" id="Q19902"/>
<organism evidence="7 8">
    <name type="scientific">Caenorhabditis elegans</name>
    <dbReference type="NCBI Taxonomy" id="6239"/>
    <lineage>
        <taxon>Eukaryota</taxon>
        <taxon>Metazoa</taxon>
        <taxon>Ecdysozoa</taxon>
        <taxon>Nematoda</taxon>
        <taxon>Chromadorea</taxon>
        <taxon>Rhabditida</taxon>
        <taxon>Rhabditina</taxon>
        <taxon>Rhabditomorpha</taxon>
        <taxon>Rhabditoidea</taxon>
        <taxon>Rhabditidae</taxon>
        <taxon>Peloderinae</taxon>
        <taxon>Caenorhabditis</taxon>
    </lineage>
</organism>
<dbReference type="IntAct" id="Q19902">
    <property type="interactions" value="3"/>
</dbReference>
<dbReference type="Pfam" id="PF02892">
    <property type="entry name" value="zf-BED"/>
    <property type="match status" value="1"/>
</dbReference>
<evidence type="ECO:0000256" key="2">
    <source>
        <dbReference type="ARBA" id="ARBA00022771"/>
    </source>
</evidence>
<protein>
    <submittedName>
        <fullName evidence="7">C2H2-type domain-containing protein</fullName>
    </submittedName>
</protein>
<accession>Q19902</accession>
<reference evidence="7 8" key="1">
    <citation type="journal article" date="1998" name="Science">
        <title>Genome sequence of the nematode C. elegans: a platform for investigating biology.</title>
        <authorList>
            <consortium name="The C. elegans sequencing consortium"/>
            <person name="Sulson J.E."/>
            <person name="Waterston R."/>
        </authorList>
    </citation>
    <scope>NUCLEOTIDE SEQUENCE [LARGE SCALE GENOMIC DNA]</scope>
    <source>
        <strain evidence="7 8">Bristol N2</strain>
    </source>
</reference>
<dbReference type="HOGENOM" id="CLU_052720_0_0_1"/>
<sequence length="286" mass="32202">MSHINLYSLPTDHKNMIRCRYCEKIYKIDNGSSGFIRHLRCKHPNVLYQMGAISNGKEYNLITKQETLSIDTNNEINLRDDDDFMMMKEFSSNQILVNFLSQLDLPTNDVNRVLGKRHRISPTPTINSSVTPNEEHEPDLKMFNSGDTLQNFLIDIDNHIRQKNQESQEAIGTGEESTSASALDMPSSQKESREPSPNSSMLDETNGGTETGDSSPTPFNPARPFGCVICPCSFPRVKDLTIHVTSVHRTRFRCNTCLAEFVQPQHLEHHYSISHAGTSTGTVVNT</sequence>
<keyword evidence="2 4" id="KW-0863">Zinc-finger</keyword>
<dbReference type="SUPFAM" id="SSF57667">
    <property type="entry name" value="beta-beta-alpha zinc fingers"/>
    <property type="match status" value="2"/>
</dbReference>
<evidence type="ECO:0000313" key="8">
    <source>
        <dbReference type="Proteomes" id="UP000001940"/>
    </source>
</evidence>
<feature type="compositionally biased region" description="Polar residues" evidence="5">
    <location>
        <begin position="122"/>
        <end position="132"/>
    </location>
</feature>
<dbReference type="InterPro" id="IPR036236">
    <property type="entry name" value="Znf_C2H2_sf"/>
</dbReference>
<dbReference type="ExpressionAtlas" id="Q19902">
    <property type="expression patterns" value="baseline and differential"/>
</dbReference>
<name>Q19902_CAEEL</name>
<dbReference type="CTD" id="172699"/>
<dbReference type="PROSITE" id="PS50157">
    <property type="entry name" value="ZINC_FINGER_C2H2_2"/>
    <property type="match status" value="1"/>
</dbReference>
<dbReference type="GO" id="GO:0008270">
    <property type="term" value="F:zinc ion binding"/>
    <property type="evidence" value="ECO:0007669"/>
    <property type="project" value="UniProtKB-KW"/>
</dbReference>
<dbReference type="SMART" id="SM00355">
    <property type="entry name" value="ZnF_C2H2"/>
    <property type="match status" value="3"/>
</dbReference>
<evidence type="ECO:0000256" key="3">
    <source>
        <dbReference type="ARBA" id="ARBA00022833"/>
    </source>
</evidence>
<evidence type="ECO:0000313" key="7">
    <source>
        <dbReference type="EMBL" id="CAB00096.1"/>
    </source>
</evidence>
<feature type="domain" description="C2H2-type" evidence="6">
    <location>
        <begin position="252"/>
        <end position="280"/>
    </location>
</feature>
<evidence type="ECO:0000259" key="6">
    <source>
        <dbReference type="PROSITE" id="PS50157"/>
    </source>
</evidence>
<dbReference type="Bgee" id="WBGene00010137">
    <property type="expression patterns" value="Expressed in larva and 4 other cell types or tissues"/>
</dbReference>
<dbReference type="OrthoDB" id="5798336at2759"/>
<dbReference type="OMA" id="IRHLRCK"/>
<feature type="region of interest" description="Disordered" evidence="5">
    <location>
        <begin position="165"/>
        <end position="218"/>
    </location>
</feature>
<dbReference type="EMBL" id="BX284601">
    <property type="protein sequence ID" value="CAB00096.1"/>
    <property type="molecule type" value="Genomic_DNA"/>
</dbReference>